<evidence type="ECO:0000313" key="2">
    <source>
        <dbReference type="EMBL" id="ORM89897.1"/>
    </source>
</evidence>
<evidence type="ECO:0000313" key="3">
    <source>
        <dbReference type="Proteomes" id="UP000193749"/>
    </source>
</evidence>
<dbReference type="SUPFAM" id="SSF51126">
    <property type="entry name" value="Pectin lyase-like"/>
    <property type="match status" value="1"/>
</dbReference>
<dbReference type="InterPro" id="IPR011050">
    <property type="entry name" value="Pectin_lyase_fold/virulence"/>
</dbReference>
<comment type="caution">
    <text evidence="2">The sequence shown here is derived from an EMBL/GenBank/DDBJ whole genome shotgun (WGS) entry which is preliminary data.</text>
</comment>
<feature type="domain" description="Right handed beta helix" evidence="1">
    <location>
        <begin position="129"/>
        <end position="226"/>
    </location>
</feature>
<proteinExistence type="predicted"/>
<dbReference type="Gene3D" id="2.160.20.10">
    <property type="entry name" value="Single-stranded right-handed beta-helix, Pectin lyase-like"/>
    <property type="match status" value="1"/>
</dbReference>
<sequence length="335" mass="35998">MCRYNANGDIKRTTLIEDANLAVASHLYVKDASAFNIGDFVWVGDGKFKIEMIDKNKITLERGGLPNFISPKVYNGGRDNCLAGQFVTLDADDKNGIRIGTGVESWSIDTSGATIECINNAWFGLFNYSKSYAGTQIIENIKSAFNGYCGIGLGYLNSGRVMNCHSEGNGNNGIDIFEGKPEVTISDNVSIGNGVDGIFIGGNGVTSKVLDNIVSDNRRIGILINSRINSISNVIVSGNEITSSGMNAITLTGVGSGLIKNNTIRGSRLRAAIFLEEKKGLVIEGVINIDNNKISETKKGDVSSNYRGYAKRNNSAQVRLENNHTPDPLEVTGII</sequence>
<protein>
    <recommendedName>
        <fullName evidence="1">Right handed beta helix domain-containing protein</fullName>
    </recommendedName>
</protein>
<evidence type="ECO:0000259" key="1">
    <source>
        <dbReference type="Pfam" id="PF13229"/>
    </source>
</evidence>
<gene>
    <name evidence="2" type="ORF">HA50_25235</name>
</gene>
<accession>A0A1X1ELT2</accession>
<dbReference type="InterPro" id="IPR012334">
    <property type="entry name" value="Pectin_lyas_fold"/>
</dbReference>
<organism evidence="2 3">
    <name type="scientific">Pantoea cypripedii</name>
    <name type="common">Pectobacterium cypripedii</name>
    <name type="synonym">Erwinia cypripedii</name>
    <dbReference type="NCBI Taxonomy" id="55209"/>
    <lineage>
        <taxon>Bacteria</taxon>
        <taxon>Pseudomonadati</taxon>
        <taxon>Pseudomonadota</taxon>
        <taxon>Gammaproteobacteria</taxon>
        <taxon>Enterobacterales</taxon>
        <taxon>Erwiniaceae</taxon>
        <taxon>Pantoea</taxon>
    </lineage>
</organism>
<dbReference type="EMBL" id="MLJI01000002">
    <property type="protein sequence ID" value="ORM89897.1"/>
    <property type="molecule type" value="Genomic_DNA"/>
</dbReference>
<name>A0A1X1ELT2_PANCY</name>
<dbReference type="AlphaFoldDB" id="A0A1X1ELT2"/>
<dbReference type="SMART" id="SM00710">
    <property type="entry name" value="PbH1"/>
    <property type="match status" value="5"/>
</dbReference>
<dbReference type="InterPro" id="IPR039448">
    <property type="entry name" value="Beta_helix"/>
</dbReference>
<dbReference type="Pfam" id="PF13229">
    <property type="entry name" value="Beta_helix"/>
    <property type="match status" value="1"/>
</dbReference>
<reference evidence="2 3" key="1">
    <citation type="journal article" date="2017" name="Antonie Van Leeuwenhoek">
        <title>Phylogenomic resolution of the bacterial genus Pantoea and its relationship with Erwinia and Tatumella.</title>
        <authorList>
            <person name="Palmer M."/>
            <person name="Steenkamp E.T."/>
            <person name="Coetzee M.P."/>
            <person name="Chan W.Y."/>
            <person name="van Zyl E."/>
            <person name="De Maayer P."/>
            <person name="Coutinho T.A."/>
            <person name="Blom J."/>
            <person name="Smits T.H."/>
            <person name="Duffy B."/>
            <person name="Venter S.N."/>
        </authorList>
    </citation>
    <scope>NUCLEOTIDE SEQUENCE [LARGE SCALE GENOMIC DNA]</scope>
    <source>
        <strain evidence="2 3">LMG 2657</strain>
    </source>
</reference>
<dbReference type="InterPro" id="IPR006626">
    <property type="entry name" value="PbH1"/>
</dbReference>
<dbReference type="Proteomes" id="UP000193749">
    <property type="component" value="Unassembled WGS sequence"/>
</dbReference>
<keyword evidence="3" id="KW-1185">Reference proteome</keyword>